<accession>D0LU83</accession>
<protein>
    <submittedName>
        <fullName evidence="4">PEGA domain protein</fullName>
    </submittedName>
</protein>
<name>D0LU83_HALO1</name>
<dbReference type="InterPro" id="IPR013229">
    <property type="entry name" value="PEGA"/>
</dbReference>
<evidence type="ECO:0000259" key="3">
    <source>
        <dbReference type="Pfam" id="PF08308"/>
    </source>
</evidence>
<evidence type="ECO:0000256" key="1">
    <source>
        <dbReference type="SAM" id="Phobius"/>
    </source>
</evidence>
<reference evidence="4 5" key="1">
    <citation type="journal article" date="2010" name="Stand. Genomic Sci.">
        <title>Complete genome sequence of Haliangium ochraceum type strain (SMP-2).</title>
        <authorList>
            <consortium name="US DOE Joint Genome Institute (JGI-PGF)"/>
            <person name="Ivanova N."/>
            <person name="Daum C."/>
            <person name="Lang E."/>
            <person name="Abt B."/>
            <person name="Kopitz M."/>
            <person name="Saunders E."/>
            <person name="Lapidus A."/>
            <person name="Lucas S."/>
            <person name="Glavina Del Rio T."/>
            <person name="Nolan M."/>
            <person name="Tice H."/>
            <person name="Copeland A."/>
            <person name="Cheng J.F."/>
            <person name="Chen F."/>
            <person name="Bruce D."/>
            <person name="Goodwin L."/>
            <person name="Pitluck S."/>
            <person name="Mavromatis K."/>
            <person name="Pati A."/>
            <person name="Mikhailova N."/>
            <person name="Chen A."/>
            <person name="Palaniappan K."/>
            <person name="Land M."/>
            <person name="Hauser L."/>
            <person name="Chang Y.J."/>
            <person name="Jeffries C.D."/>
            <person name="Detter J.C."/>
            <person name="Brettin T."/>
            <person name="Rohde M."/>
            <person name="Goker M."/>
            <person name="Bristow J."/>
            <person name="Markowitz V."/>
            <person name="Eisen J.A."/>
            <person name="Hugenholtz P."/>
            <person name="Kyrpides N.C."/>
            <person name="Klenk H.P."/>
        </authorList>
    </citation>
    <scope>NUCLEOTIDE SEQUENCE [LARGE SCALE GENOMIC DNA]</scope>
    <source>
        <strain evidence="5">DSM 14365 / CIP 107738 / JCM 11303 / AJ 13395 / SMP-2</strain>
    </source>
</reference>
<gene>
    <name evidence="4" type="ordered locus">Hoch_4958</name>
</gene>
<keyword evidence="1" id="KW-1133">Transmembrane helix</keyword>
<evidence type="ECO:0000313" key="5">
    <source>
        <dbReference type="Proteomes" id="UP000001880"/>
    </source>
</evidence>
<feature type="chain" id="PRO_5003010918" evidence="2">
    <location>
        <begin position="27"/>
        <end position="357"/>
    </location>
</feature>
<organism evidence="4 5">
    <name type="scientific">Haliangium ochraceum (strain DSM 14365 / JCM 11303 / SMP-2)</name>
    <dbReference type="NCBI Taxonomy" id="502025"/>
    <lineage>
        <taxon>Bacteria</taxon>
        <taxon>Pseudomonadati</taxon>
        <taxon>Myxococcota</taxon>
        <taxon>Polyangia</taxon>
        <taxon>Haliangiales</taxon>
        <taxon>Kofleriaceae</taxon>
        <taxon>Haliangium</taxon>
    </lineage>
</organism>
<dbReference type="HOGENOM" id="CLU_775610_0_0_7"/>
<keyword evidence="2" id="KW-0732">Signal</keyword>
<keyword evidence="1" id="KW-0812">Transmembrane</keyword>
<dbReference type="OrthoDB" id="5496204at2"/>
<dbReference type="AlphaFoldDB" id="D0LU83"/>
<dbReference type="KEGG" id="hoh:Hoch_4958"/>
<dbReference type="Pfam" id="PF08308">
    <property type="entry name" value="PEGA"/>
    <property type="match status" value="1"/>
</dbReference>
<dbReference type="EMBL" id="CP001804">
    <property type="protein sequence ID" value="ACY17447.1"/>
    <property type="molecule type" value="Genomic_DNA"/>
</dbReference>
<dbReference type="Proteomes" id="UP000001880">
    <property type="component" value="Chromosome"/>
</dbReference>
<keyword evidence="1" id="KW-0472">Membrane</keyword>
<keyword evidence="5" id="KW-1185">Reference proteome</keyword>
<evidence type="ECO:0000256" key="2">
    <source>
        <dbReference type="SAM" id="SignalP"/>
    </source>
</evidence>
<sequence>MFHRRSAHIAVLVGILCALSSARVSAQASPEQSAQGVALIRIEIQGDHPPGLADELDAAVTKTLGEIGFSGISYSEVRERIQSRLGAMPELANCQKPACLREMPELVGTNLFLRLKVEASSAIYSFDIEFLTAEDGGVKERSSGSCPVCTADEFIDRVSSNVRSLLEPFQPMPVMIASEPAGATLIINGREVGPAPFSGQLAPGPHQVRASHPGYVDAMTTVEVVPGQATVIQNFDVQLTPDASGGDGGDGGGSGFGMWKWPTAAAAAVSIGLGATWVAVHDSETNCGPGQSTCPEVYDTLGPGLVALGVGAGLGALAVWMFIDDSGSDASTSDATSFVPGVHPVEGGAVGSLRLRF</sequence>
<evidence type="ECO:0000313" key="4">
    <source>
        <dbReference type="EMBL" id="ACY17447.1"/>
    </source>
</evidence>
<feature type="domain" description="PEGA" evidence="3">
    <location>
        <begin position="174"/>
        <end position="232"/>
    </location>
</feature>
<proteinExistence type="predicted"/>
<feature type="transmembrane region" description="Helical" evidence="1">
    <location>
        <begin position="301"/>
        <end position="323"/>
    </location>
</feature>
<feature type="signal peptide" evidence="2">
    <location>
        <begin position="1"/>
        <end position="26"/>
    </location>
</feature>